<evidence type="ECO:0000259" key="4">
    <source>
        <dbReference type="PROSITE" id="PS50932"/>
    </source>
</evidence>
<evidence type="ECO:0000256" key="3">
    <source>
        <dbReference type="ARBA" id="ARBA00023163"/>
    </source>
</evidence>
<keyword evidence="1" id="KW-0805">Transcription regulation</keyword>
<feature type="domain" description="HTH lacI-type" evidence="4">
    <location>
        <begin position="21"/>
        <end position="84"/>
    </location>
</feature>
<dbReference type="Proteomes" id="UP001595683">
    <property type="component" value="Unassembled WGS sequence"/>
</dbReference>
<keyword evidence="2 5" id="KW-0238">DNA-binding</keyword>
<dbReference type="Pfam" id="PF13377">
    <property type="entry name" value="Peripla_BP_3"/>
    <property type="match status" value="1"/>
</dbReference>
<dbReference type="InterPro" id="IPR046335">
    <property type="entry name" value="LacI/GalR-like_sensor"/>
</dbReference>
<evidence type="ECO:0000313" key="6">
    <source>
        <dbReference type="Proteomes" id="UP001595683"/>
    </source>
</evidence>
<evidence type="ECO:0000256" key="1">
    <source>
        <dbReference type="ARBA" id="ARBA00023015"/>
    </source>
</evidence>
<dbReference type="CDD" id="cd01392">
    <property type="entry name" value="HTH_LacI"/>
    <property type="match status" value="1"/>
</dbReference>
<protein>
    <submittedName>
        <fullName evidence="5">LacI family DNA-binding transcriptional regulator</fullName>
    </submittedName>
</protein>
<evidence type="ECO:0000256" key="2">
    <source>
        <dbReference type="ARBA" id="ARBA00023125"/>
    </source>
</evidence>
<accession>A0ABV7V1J1</accession>
<dbReference type="PANTHER" id="PTHR30146">
    <property type="entry name" value="LACI-RELATED TRANSCRIPTIONAL REPRESSOR"/>
    <property type="match status" value="1"/>
</dbReference>
<dbReference type="GO" id="GO:0003677">
    <property type="term" value="F:DNA binding"/>
    <property type="evidence" value="ECO:0007669"/>
    <property type="project" value="UniProtKB-KW"/>
</dbReference>
<dbReference type="PROSITE" id="PS00356">
    <property type="entry name" value="HTH_LACI_1"/>
    <property type="match status" value="1"/>
</dbReference>
<dbReference type="InterPro" id="IPR010982">
    <property type="entry name" value="Lambda_DNA-bd_dom_sf"/>
</dbReference>
<proteinExistence type="predicted"/>
<dbReference type="Pfam" id="PF00356">
    <property type="entry name" value="LacI"/>
    <property type="match status" value="1"/>
</dbReference>
<keyword evidence="6" id="KW-1185">Reference proteome</keyword>
<reference evidence="6" key="1">
    <citation type="journal article" date="2019" name="Int. J. Syst. Evol. Microbiol.">
        <title>The Global Catalogue of Microorganisms (GCM) 10K type strain sequencing project: providing services to taxonomists for standard genome sequencing and annotation.</title>
        <authorList>
            <consortium name="The Broad Institute Genomics Platform"/>
            <consortium name="The Broad Institute Genome Sequencing Center for Infectious Disease"/>
            <person name="Wu L."/>
            <person name="Ma J."/>
        </authorList>
    </citation>
    <scope>NUCLEOTIDE SEQUENCE [LARGE SCALE GENOMIC DNA]</scope>
    <source>
        <strain evidence="6">KCTC 42224</strain>
    </source>
</reference>
<organism evidence="5 6">
    <name type="scientific">Novosphingobium pokkalii</name>
    <dbReference type="NCBI Taxonomy" id="1770194"/>
    <lineage>
        <taxon>Bacteria</taxon>
        <taxon>Pseudomonadati</taxon>
        <taxon>Pseudomonadota</taxon>
        <taxon>Alphaproteobacteria</taxon>
        <taxon>Sphingomonadales</taxon>
        <taxon>Sphingomonadaceae</taxon>
        <taxon>Novosphingobium</taxon>
    </lineage>
</organism>
<name>A0ABV7V1J1_9SPHN</name>
<evidence type="ECO:0000313" key="5">
    <source>
        <dbReference type="EMBL" id="MFC3671289.1"/>
    </source>
</evidence>
<dbReference type="SUPFAM" id="SSF47413">
    <property type="entry name" value="lambda repressor-like DNA-binding domains"/>
    <property type="match status" value="1"/>
</dbReference>
<dbReference type="RefSeq" id="WP_191322550.1">
    <property type="nucleotide sequence ID" value="NZ_BMZP01000001.1"/>
</dbReference>
<dbReference type="SUPFAM" id="SSF53822">
    <property type="entry name" value="Periplasmic binding protein-like I"/>
    <property type="match status" value="1"/>
</dbReference>
<dbReference type="PROSITE" id="PS50932">
    <property type="entry name" value="HTH_LACI_2"/>
    <property type="match status" value="1"/>
</dbReference>
<gene>
    <name evidence="5" type="ORF">ACFOOT_07625</name>
</gene>
<dbReference type="InterPro" id="IPR000843">
    <property type="entry name" value="HTH_LacI"/>
</dbReference>
<sequence length="381" mass="39509">MARPSQSASSGASSSAAGRAPRLADIAAAAGVSIATVSRALDDHPAITPETKQRVRALALAQGYPLRENAGPRAPRGRRRRAATKGSVCLIMPVALPAGRPLANTFELNLLGGIGAAMRDRGLDFSVAAQAPYDDASLLRFMQAQRHDGVILFGQSQYHHGLNTLADSGVPFVVWGVAAPGQRYCSVGSDNVRCGFTAAEHLLRQGRRNLVFLGHAAAITTAQTGVSQLAERMAGFRAALAAIPGASGQTVVRPCSDGAQAGRDGVAALVAAKAAFDGIVASSDMVALGAMEALHAAGLRVPHDVAVIGYDDCEIAQWVRPRLSTMRQDPILAGNLLVAKILRAMDGYAIESVRLPTELVVRESCGGLAAPATSANTLTAR</sequence>
<dbReference type="EMBL" id="JBHRYE010000011">
    <property type="protein sequence ID" value="MFC3671289.1"/>
    <property type="molecule type" value="Genomic_DNA"/>
</dbReference>
<dbReference type="InterPro" id="IPR028082">
    <property type="entry name" value="Peripla_BP_I"/>
</dbReference>
<dbReference type="PANTHER" id="PTHR30146:SF120">
    <property type="entry name" value="ALANINE RACEMASE"/>
    <property type="match status" value="1"/>
</dbReference>
<dbReference type="SMART" id="SM00354">
    <property type="entry name" value="HTH_LACI"/>
    <property type="match status" value="1"/>
</dbReference>
<keyword evidence="3" id="KW-0804">Transcription</keyword>
<comment type="caution">
    <text evidence="5">The sequence shown here is derived from an EMBL/GenBank/DDBJ whole genome shotgun (WGS) entry which is preliminary data.</text>
</comment>
<dbReference type="Gene3D" id="1.10.260.40">
    <property type="entry name" value="lambda repressor-like DNA-binding domains"/>
    <property type="match status" value="1"/>
</dbReference>
<dbReference type="Gene3D" id="3.40.50.2300">
    <property type="match status" value="2"/>
</dbReference>